<sequence length="66" mass="6906">MAGNAWNIADAVGADPRPDHSGRLRTPTFNDDATPPPLGAVTQPQEALDDGASVEELVAARRRLVG</sequence>
<dbReference type="RefSeq" id="WP_176165342.1">
    <property type="nucleotide sequence ID" value="NZ_CP054929.1"/>
</dbReference>
<organism evidence="2 3">
    <name type="scientific">Streptomyces buecherae</name>
    <dbReference type="NCBI Taxonomy" id="2763006"/>
    <lineage>
        <taxon>Bacteria</taxon>
        <taxon>Bacillati</taxon>
        <taxon>Actinomycetota</taxon>
        <taxon>Actinomycetes</taxon>
        <taxon>Kitasatosporales</taxon>
        <taxon>Streptomycetaceae</taxon>
        <taxon>Streptomyces</taxon>
    </lineage>
</organism>
<feature type="region of interest" description="Disordered" evidence="1">
    <location>
        <begin position="1"/>
        <end position="48"/>
    </location>
</feature>
<dbReference type="Proteomes" id="UP000509303">
    <property type="component" value="Chromosome"/>
</dbReference>
<protein>
    <submittedName>
        <fullName evidence="2">Uncharacterized protein</fullName>
    </submittedName>
</protein>
<keyword evidence="3" id="KW-1185">Reference proteome</keyword>
<reference evidence="2 3" key="1">
    <citation type="submission" date="2020-06" db="EMBL/GenBank/DDBJ databases">
        <title>Genome mining for natural products.</title>
        <authorList>
            <person name="Zhang B."/>
            <person name="Shi J."/>
            <person name="Ge H."/>
        </authorList>
    </citation>
    <scope>NUCLEOTIDE SEQUENCE [LARGE SCALE GENOMIC DNA]</scope>
    <source>
        <strain evidence="2 3">NA00687</strain>
    </source>
</reference>
<proteinExistence type="predicted"/>
<gene>
    <name evidence="2" type="ORF">HUT08_33410</name>
</gene>
<dbReference type="AlphaFoldDB" id="A0A7H8NGK1"/>
<evidence type="ECO:0000313" key="3">
    <source>
        <dbReference type="Proteomes" id="UP000509303"/>
    </source>
</evidence>
<evidence type="ECO:0000313" key="2">
    <source>
        <dbReference type="EMBL" id="QKW53637.1"/>
    </source>
</evidence>
<evidence type="ECO:0000256" key="1">
    <source>
        <dbReference type="SAM" id="MobiDB-lite"/>
    </source>
</evidence>
<accession>A0A7H8NGK1</accession>
<name>A0A7H8NGK1_9ACTN</name>
<dbReference type="EMBL" id="CP054929">
    <property type="protein sequence ID" value="QKW53637.1"/>
    <property type="molecule type" value="Genomic_DNA"/>
</dbReference>